<evidence type="ECO:0000256" key="2">
    <source>
        <dbReference type="ARBA" id="ARBA00010992"/>
    </source>
</evidence>
<dbReference type="FunFam" id="1.20.1250.20:FF:000149">
    <property type="entry name" value="MFS transporter, SP family, general alpha glucoside:H+ symporter"/>
    <property type="match status" value="1"/>
</dbReference>
<dbReference type="InterPro" id="IPR005829">
    <property type="entry name" value="Sugar_transporter_CS"/>
</dbReference>
<evidence type="ECO:0000313" key="11">
    <source>
        <dbReference type="EMBL" id="KAH7039619.1"/>
    </source>
</evidence>
<feature type="transmembrane region" description="Helical" evidence="9">
    <location>
        <begin position="331"/>
        <end position="352"/>
    </location>
</feature>
<dbReference type="PANTHER" id="PTHR48022:SF5">
    <property type="entry name" value="ALPHA-GLUCOSIDES PERMEASE MPH2-RELATED"/>
    <property type="match status" value="1"/>
</dbReference>
<comment type="caution">
    <text evidence="11">The sequence shown here is derived from an EMBL/GenBank/DDBJ whole genome shotgun (WGS) entry which is preliminary data.</text>
</comment>
<dbReference type="NCBIfam" id="TIGR00879">
    <property type="entry name" value="SP"/>
    <property type="match status" value="1"/>
</dbReference>
<dbReference type="RefSeq" id="XP_046017674.1">
    <property type="nucleotide sequence ID" value="XM_046149410.1"/>
</dbReference>
<feature type="transmembrane region" description="Helical" evidence="9">
    <location>
        <begin position="139"/>
        <end position="162"/>
    </location>
</feature>
<dbReference type="EMBL" id="JAGTJQ010000001">
    <property type="protein sequence ID" value="KAH7039619.1"/>
    <property type="molecule type" value="Genomic_DNA"/>
</dbReference>
<feature type="transmembrane region" description="Helical" evidence="9">
    <location>
        <begin position="359"/>
        <end position="380"/>
    </location>
</feature>
<gene>
    <name evidence="11" type="ORF">B0I36DRAFT_235603</name>
</gene>
<dbReference type="GO" id="GO:0000023">
    <property type="term" value="P:maltose metabolic process"/>
    <property type="evidence" value="ECO:0007669"/>
    <property type="project" value="UniProtKB-KW"/>
</dbReference>
<dbReference type="OrthoDB" id="6612291at2759"/>
<name>A0A9P8YFV6_9PEZI</name>
<evidence type="ECO:0000256" key="9">
    <source>
        <dbReference type="SAM" id="Phobius"/>
    </source>
</evidence>
<dbReference type="AlphaFoldDB" id="A0A9P8YFV6"/>
<dbReference type="PROSITE" id="PS50850">
    <property type="entry name" value="MFS"/>
    <property type="match status" value="1"/>
</dbReference>
<dbReference type="PROSITE" id="PS00217">
    <property type="entry name" value="SUGAR_TRANSPORT_2"/>
    <property type="match status" value="1"/>
</dbReference>
<keyword evidence="7" id="KW-0462">Maltose metabolism</keyword>
<keyword evidence="4 9" id="KW-0812">Transmembrane</keyword>
<protein>
    <submittedName>
        <fullName evidence="11">General substrate transporter</fullName>
    </submittedName>
</protein>
<sequence>MSTVPHAVENMADAAQATAMEHQMTLKQAFTVYRKAALWSLALGTCIIMEGFDLILIGSLFGYPAFQRKFGQLQPNGTYELTAAWQSGLSNGTLCGQIVGLFAAGLLCDRFGFRKTMGGGIAMITAFIFFPVFAPTIEILLVGQVLLGIPFGVFQTLACTYAAEVCPTTLRAYLTTYTNLCWVIGQILSSGVLRGLLSRTDDWGYKIPFALQWFWPIPIAVFLSFAPESPYWYVRKGRIEDAKRSLQRLTDKSSMPEFDSDQVVAMMVYTNNMEKAASEGTTYWDCFKGTDLRRTEIVCVVWAIQTLCGSTFMGTSSYFYQQAGLDVSNAFTMTLVQFCLGGLGTVFSWALMGWFGRRTLYLGGQLIMCALLAIIGFLALIDRSNTNAQWAIGSMLLVYTFVYDCTVGPVCYALVTELTSTRLKVKTVVLARNLYNVTGIATNILTPLMLNPTAWNWGAKAGFFWAGSCALCALWTFFRLPEPKGRTYGELDVLFEGKVGARKFKTAEVDEFPSTSTLNLEKVSSDVSGKAEGNANVHVETV</sequence>
<dbReference type="GO" id="GO:0005351">
    <property type="term" value="F:carbohydrate:proton symporter activity"/>
    <property type="evidence" value="ECO:0007669"/>
    <property type="project" value="TreeGrafter"/>
</dbReference>
<evidence type="ECO:0000313" key="12">
    <source>
        <dbReference type="Proteomes" id="UP000756346"/>
    </source>
</evidence>
<dbReference type="GeneID" id="70178956"/>
<organism evidence="11 12">
    <name type="scientific">Microdochium trichocladiopsis</name>
    <dbReference type="NCBI Taxonomy" id="1682393"/>
    <lineage>
        <taxon>Eukaryota</taxon>
        <taxon>Fungi</taxon>
        <taxon>Dikarya</taxon>
        <taxon>Ascomycota</taxon>
        <taxon>Pezizomycotina</taxon>
        <taxon>Sordariomycetes</taxon>
        <taxon>Xylariomycetidae</taxon>
        <taxon>Xylariales</taxon>
        <taxon>Microdochiaceae</taxon>
        <taxon>Microdochium</taxon>
    </lineage>
</organism>
<dbReference type="Proteomes" id="UP000756346">
    <property type="component" value="Unassembled WGS sequence"/>
</dbReference>
<proteinExistence type="inferred from homology"/>
<dbReference type="InterPro" id="IPR050360">
    <property type="entry name" value="MFS_Sugar_Transporters"/>
</dbReference>
<feature type="transmembrane region" description="Helical" evidence="9">
    <location>
        <begin position="297"/>
        <end position="319"/>
    </location>
</feature>
<evidence type="ECO:0000256" key="1">
    <source>
        <dbReference type="ARBA" id="ARBA00004141"/>
    </source>
</evidence>
<keyword evidence="6 9" id="KW-0472">Membrane</keyword>
<dbReference type="SUPFAM" id="SSF103473">
    <property type="entry name" value="MFS general substrate transporter"/>
    <property type="match status" value="1"/>
</dbReference>
<dbReference type="InterPro" id="IPR020846">
    <property type="entry name" value="MFS_dom"/>
</dbReference>
<keyword evidence="5 9" id="KW-1133">Transmembrane helix</keyword>
<feature type="transmembrane region" description="Helical" evidence="9">
    <location>
        <begin position="116"/>
        <end position="133"/>
    </location>
</feature>
<evidence type="ECO:0000256" key="4">
    <source>
        <dbReference type="ARBA" id="ARBA00022692"/>
    </source>
</evidence>
<feature type="transmembrane region" description="Helical" evidence="9">
    <location>
        <begin position="427"/>
        <end position="450"/>
    </location>
</feature>
<feature type="transmembrane region" description="Helical" evidence="9">
    <location>
        <begin position="36"/>
        <end position="63"/>
    </location>
</feature>
<dbReference type="Pfam" id="PF00083">
    <property type="entry name" value="Sugar_tr"/>
    <property type="match status" value="1"/>
</dbReference>
<dbReference type="InterPro" id="IPR036259">
    <property type="entry name" value="MFS_trans_sf"/>
</dbReference>
<evidence type="ECO:0000256" key="7">
    <source>
        <dbReference type="ARBA" id="ARBA00026248"/>
    </source>
</evidence>
<comment type="subcellular location">
    <subcellularLocation>
        <location evidence="1">Membrane</location>
        <topology evidence="1">Multi-pass membrane protein</topology>
    </subcellularLocation>
</comment>
<dbReference type="GO" id="GO:0016020">
    <property type="term" value="C:membrane"/>
    <property type="evidence" value="ECO:0007669"/>
    <property type="project" value="UniProtKB-SubCell"/>
</dbReference>
<feature type="transmembrane region" description="Helical" evidence="9">
    <location>
        <begin position="174"/>
        <end position="193"/>
    </location>
</feature>
<comment type="similarity">
    <text evidence="2 8">Belongs to the major facilitator superfamily. Sugar transporter (TC 2.A.1.1) family.</text>
</comment>
<evidence type="ECO:0000256" key="5">
    <source>
        <dbReference type="ARBA" id="ARBA00022989"/>
    </source>
</evidence>
<reference evidence="11" key="1">
    <citation type="journal article" date="2021" name="Nat. Commun.">
        <title>Genetic determinants of endophytism in the Arabidopsis root mycobiome.</title>
        <authorList>
            <person name="Mesny F."/>
            <person name="Miyauchi S."/>
            <person name="Thiergart T."/>
            <person name="Pickel B."/>
            <person name="Atanasova L."/>
            <person name="Karlsson M."/>
            <person name="Huettel B."/>
            <person name="Barry K.W."/>
            <person name="Haridas S."/>
            <person name="Chen C."/>
            <person name="Bauer D."/>
            <person name="Andreopoulos W."/>
            <person name="Pangilinan J."/>
            <person name="LaButti K."/>
            <person name="Riley R."/>
            <person name="Lipzen A."/>
            <person name="Clum A."/>
            <person name="Drula E."/>
            <person name="Henrissat B."/>
            <person name="Kohler A."/>
            <person name="Grigoriev I.V."/>
            <person name="Martin F.M."/>
            <person name="Hacquard S."/>
        </authorList>
    </citation>
    <scope>NUCLEOTIDE SEQUENCE</scope>
    <source>
        <strain evidence="11">MPI-CAGE-CH-0230</strain>
    </source>
</reference>
<dbReference type="InterPro" id="IPR005828">
    <property type="entry name" value="MFS_sugar_transport-like"/>
</dbReference>
<keyword evidence="12" id="KW-1185">Reference proteome</keyword>
<feature type="transmembrane region" description="Helical" evidence="9">
    <location>
        <begin position="213"/>
        <end position="234"/>
    </location>
</feature>
<dbReference type="InterPro" id="IPR003663">
    <property type="entry name" value="Sugar/inositol_transpt"/>
</dbReference>
<feature type="domain" description="Major facilitator superfamily (MFS) profile" evidence="10">
    <location>
        <begin position="39"/>
        <end position="484"/>
    </location>
</feature>
<dbReference type="Gene3D" id="1.20.1250.20">
    <property type="entry name" value="MFS general substrate transporter like domains"/>
    <property type="match status" value="1"/>
</dbReference>
<evidence type="ECO:0000256" key="8">
    <source>
        <dbReference type="RuleBase" id="RU003346"/>
    </source>
</evidence>
<keyword evidence="3 8" id="KW-0813">Transport</keyword>
<feature type="transmembrane region" description="Helical" evidence="9">
    <location>
        <begin position="392"/>
        <end position="415"/>
    </location>
</feature>
<evidence type="ECO:0000256" key="6">
    <source>
        <dbReference type="ARBA" id="ARBA00023136"/>
    </source>
</evidence>
<evidence type="ECO:0000256" key="3">
    <source>
        <dbReference type="ARBA" id="ARBA00022448"/>
    </source>
</evidence>
<feature type="transmembrane region" description="Helical" evidence="9">
    <location>
        <begin position="83"/>
        <end position="104"/>
    </location>
</feature>
<accession>A0A9P8YFV6</accession>
<evidence type="ECO:0000259" key="10">
    <source>
        <dbReference type="PROSITE" id="PS50850"/>
    </source>
</evidence>
<dbReference type="PANTHER" id="PTHR48022">
    <property type="entry name" value="PLASTIDIC GLUCOSE TRANSPORTER 4"/>
    <property type="match status" value="1"/>
</dbReference>
<feature type="transmembrane region" description="Helical" evidence="9">
    <location>
        <begin position="462"/>
        <end position="478"/>
    </location>
</feature>